<sequence>MGKRRRRSDSDDSDYDDLDYSNSSTRAKHRQVKSKNPAQKKTKSTTAASVTETDASPTPRHAKSLHIIDVPTSFGIQSSLVEWFDDVRDSRGMPWRKPFDEGLGREERAQRAYEVWVSEIMLQQTQVATVIPYYNKWMAKFPTIRQLAAASIEDVNALWKGLGYYSRASRLLAGAQKVVKDYKGILPDNAKDMEANIPGIGRYSAGAICSIAYGERVPVLDGNVHRLLSRLLALHASPKAKPTLDILWAAAEALVQDASSADKSPYFAKEKSTSYHPGDINQALIELGSTVCKVRDPLCSECPLRSRCHAYTFSTKSDHSPDIPDIEDACSLCEPLPEGSEVTVYPMKAERKKAREEMDLVNVVEWRSVDNPEDRRFLLVKRPEKGLLAGLYEFITMPNISATTKGELLKLTSTQLSSLFGDSFGILDFDSIQSQKEQAHDNSCHVADVVSVGDVLHVFSHIKKTYRTQWVVLQGGSSPPAFASSPAANVSGQKRTSKKRADTENSNVFQQAMWATLTEVPKANIGTGVGKVWSLVEAHWKNNILQH</sequence>
<keyword evidence="10" id="KW-0408">Iron</keyword>
<dbReference type="InterPro" id="IPR023170">
    <property type="entry name" value="HhH_base_excis_C"/>
</dbReference>
<dbReference type="Gene3D" id="1.10.340.30">
    <property type="entry name" value="Hypothetical protein, domain 2"/>
    <property type="match status" value="1"/>
</dbReference>
<comment type="caution">
    <text evidence="16">The sequence shown here is derived from an EMBL/GenBank/DDBJ whole genome shotgun (WGS) entry which is preliminary data.</text>
</comment>
<protein>
    <recommendedName>
        <fullName evidence="5">Adenine DNA glycosylase</fullName>
        <ecNumber evidence="4">3.2.2.31</ecNumber>
    </recommendedName>
</protein>
<keyword evidence="13" id="KW-0326">Glycosidase</keyword>
<keyword evidence="7" id="KW-0479">Metal-binding</keyword>
<feature type="region of interest" description="Disordered" evidence="14">
    <location>
        <begin position="1"/>
        <end position="63"/>
    </location>
</feature>
<evidence type="ECO:0000256" key="12">
    <source>
        <dbReference type="ARBA" id="ARBA00023204"/>
    </source>
</evidence>
<dbReference type="InterPro" id="IPR004036">
    <property type="entry name" value="Endonuclease-III-like_CS2"/>
</dbReference>
<dbReference type="PANTHER" id="PTHR42944:SF1">
    <property type="entry name" value="ADENINE DNA GLYCOSYLASE"/>
    <property type="match status" value="1"/>
</dbReference>
<dbReference type="PANTHER" id="PTHR42944">
    <property type="entry name" value="ADENINE DNA GLYCOSYLASE"/>
    <property type="match status" value="1"/>
</dbReference>
<evidence type="ECO:0000313" key="17">
    <source>
        <dbReference type="Proteomes" id="UP001498398"/>
    </source>
</evidence>
<evidence type="ECO:0000256" key="9">
    <source>
        <dbReference type="ARBA" id="ARBA00022801"/>
    </source>
</evidence>
<dbReference type="SUPFAM" id="SSF48150">
    <property type="entry name" value="DNA-glycosylase"/>
    <property type="match status" value="1"/>
</dbReference>
<dbReference type="SMART" id="SM00478">
    <property type="entry name" value="ENDO3c"/>
    <property type="match status" value="1"/>
</dbReference>
<keyword evidence="6" id="KW-0004">4Fe-4S</keyword>
<proteinExistence type="inferred from homology"/>
<dbReference type="InterPro" id="IPR003265">
    <property type="entry name" value="HhH-GPD_domain"/>
</dbReference>
<keyword evidence="9" id="KW-0378">Hydrolase</keyword>
<evidence type="ECO:0000256" key="14">
    <source>
        <dbReference type="SAM" id="MobiDB-lite"/>
    </source>
</evidence>
<feature type="region of interest" description="Disordered" evidence="14">
    <location>
        <begin position="483"/>
        <end position="505"/>
    </location>
</feature>
<comment type="catalytic activity">
    <reaction evidence="1">
        <text>Hydrolyzes free adenine bases from 7,8-dihydro-8-oxoguanine:adenine mismatched double-stranded DNA, leaving an apurinic site.</text>
        <dbReference type="EC" id="3.2.2.31"/>
    </reaction>
</comment>
<evidence type="ECO:0000313" key="16">
    <source>
        <dbReference type="EMBL" id="KAK7439318.1"/>
    </source>
</evidence>
<dbReference type="InterPro" id="IPR015797">
    <property type="entry name" value="NUDIX_hydrolase-like_dom_sf"/>
</dbReference>
<dbReference type="InterPro" id="IPR003651">
    <property type="entry name" value="Endonuclease3_FeS-loop_motif"/>
</dbReference>
<evidence type="ECO:0000256" key="1">
    <source>
        <dbReference type="ARBA" id="ARBA00000843"/>
    </source>
</evidence>
<evidence type="ECO:0000259" key="15">
    <source>
        <dbReference type="SMART" id="SM00478"/>
    </source>
</evidence>
<dbReference type="Gene3D" id="1.10.1670.10">
    <property type="entry name" value="Helix-hairpin-Helix base-excision DNA repair enzymes (C-terminal)"/>
    <property type="match status" value="1"/>
</dbReference>
<evidence type="ECO:0000256" key="11">
    <source>
        <dbReference type="ARBA" id="ARBA00023014"/>
    </source>
</evidence>
<dbReference type="CDD" id="cd00056">
    <property type="entry name" value="ENDO3c"/>
    <property type="match status" value="1"/>
</dbReference>
<evidence type="ECO:0000256" key="10">
    <source>
        <dbReference type="ARBA" id="ARBA00023004"/>
    </source>
</evidence>
<dbReference type="EMBL" id="JBANRG010000073">
    <property type="protein sequence ID" value="KAK7439318.1"/>
    <property type="molecule type" value="Genomic_DNA"/>
</dbReference>
<dbReference type="Pfam" id="PF00730">
    <property type="entry name" value="HhH-GPD"/>
    <property type="match status" value="1"/>
</dbReference>
<feature type="domain" description="HhH-GPD" evidence="15">
    <location>
        <begin position="121"/>
        <end position="290"/>
    </location>
</feature>
<dbReference type="InterPro" id="IPR011257">
    <property type="entry name" value="DNA_glycosylase"/>
</dbReference>
<evidence type="ECO:0000256" key="4">
    <source>
        <dbReference type="ARBA" id="ARBA00012045"/>
    </source>
</evidence>
<name>A0ABR1IRJ4_9AGAR</name>
<dbReference type="Proteomes" id="UP001498398">
    <property type="component" value="Unassembled WGS sequence"/>
</dbReference>
<dbReference type="SMART" id="SM00525">
    <property type="entry name" value="FES"/>
    <property type="match status" value="1"/>
</dbReference>
<keyword evidence="17" id="KW-1185">Reference proteome</keyword>
<comment type="cofactor">
    <cofactor evidence="2">
        <name>[4Fe-4S] cluster</name>
        <dbReference type="ChEBI" id="CHEBI:49883"/>
    </cofactor>
</comment>
<evidence type="ECO:0000256" key="2">
    <source>
        <dbReference type="ARBA" id="ARBA00001966"/>
    </source>
</evidence>
<dbReference type="SUPFAM" id="SSF55811">
    <property type="entry name" value="Nudix"/>
    <property type="match status" value="1"/>
</dbReference>
<comment type="similarity">
    <text evidence="3">Belongs to the Nth/MutY family.</text>
</comment>
<feature type="compositionally biased region" description="Basic residues" evidence="14">
    <location>
        <begin position="26"/>
        <end position="43"/>
    </location>
</feature>
<dbReference type="InterPro" id="IPR044298">
    <property type="entry name" value="MIG/MutY"/>
</dbReference>
<keyword evidence="11" id="KW-0411">Iron-sulfur</keyword>
<keyword evidence="8" id="KW-0227">DNA damage</keyword>
<dbReference type="Gene3D" id="3.90.79.10">
    <property type="entry name" value="Nucleoside Triphosphate Pyrophosphohydrolase"/>
    <property type="match status" value="1"/>
</dbReference>
<reference evidence="16 17" key="1">
    <citation type="submission" date="2024-01" db="EMBL/GenBank/DDBJ databases">
        <title>A draft genome for the cacao thread blight pathogen Marasmiellus scandens.</title>
        <authorList>
            <person name="Baruah I.K."/>
            <person name="Leung J."/>
            <person name="Bukari Y."/>
            <person name="Amoako-Attah I."/>
            <person name="Meinhardt L.W."/>
            <person name="Bailey B.A."/>
            <person name="Cohen S.P."/>
        </authorList>
    </citation>
    <scope>NUCLEOTIDE SEQUENCE [LARGE SCALE GENOMIC DNA]</scope>
    <source>
        <strain evidence="16 17">GH-19</strain>
    </source>
</reference>
<evidence type="ECO:0000256" key="7">
    <source>
        <dbReference type="ARBA" id="ARBA00022723"/>
    </source>
</evidence>
<evidence type="ECO:0000256" key="8">
    <source>
        <dbReference type="ARBA" id="ARBA00022763"/>
    </source>
</evidence>
<keyword evidence="12" id="KW-0234">DNA repair</keyword>
<organism evidence="16 17">
    <name type="scientific">Marasmiellus scandens</name>
    <dbReference type="NCBI Taxonomy" id="2682957"/>
    <lineage>
        <taxon>Eukaryota</taxon>
        <taxon>Fungi</taxon>
        <taxon>Dikarya</taxon>
        <taxon>Basidiomycota</taxon>
        <taxon>Agaricomycotina</taxon>
        <taxon>Agaricomycetes</taxon>
        <taxon>Agaricomycetidae</taxon>
        <taxon>Agaricales</taxon>
        <taxon>Marasmiineae</taxon>
        <taxon>Omphalotaceae</taxon>
        <taxon>Marasmiellus</taxon>
    </lineage>
</organism>
<accession>A0ABR1IRJ4</accession>
<evidence type="ECO:0000256" key="13">
    <source>
        <dbReference type="ARBA" id="ARBA00023295"/>
    </source>
</evidence>
<evidence type="ECO:0000256" key="5">
    <source>
        <dbReference type="ARBA" id="ARBA00022023"/>
    </source>
</evidence>
<evidence type="ECO:0000256" key="3">
    <source>
        <dbReference type="ARBA" id="ARBA00008343"/>
    </source>
</evidence>
<evidence type="ECO:0000256" key="6">
    <source>
        <dbReference type="ARBA" id="ARBA00022485"/>
    </source>
</evidence>
<gene>
    <name evidence="16" type="ORF">VKT23_017543</name>
</gene>
<dbReference type="EC" id="3.2.2.31" evidence="4"/>
<dbReference type="PROSITE" id="PS01155">
    <property type="entry name" value="ENDONUCLEASE_III_2"/>
    <property type="match status" value="1"/>
</dbReference>